<proteinExistence type="predicted"/>
<sequence>ELYDAIENERAGRKTFTAADQMRPPDGFDLDGHDAEMASAARQIREELQTVGVRPDEMSSRAVNEAAEMLARGDERDAITAYERAVMNLDDKGPVQATYAQQEGRSLGSIFEAFKDDPGAGKRYKAATQATRERIGTYNKGYQAFALTYRVCTPSAQEASARYLREGEQLARNITGRYGG</sequence>
<reference evidence="2" key="1">
    <citation type="journal article" date="2019" name="Int. J. Syst. Evol. Microbiol.">
        <title>The Global Catalogue of Microorganisms (GCM) 10K type strain sequencing project: providing services to taxonomists for standard genome sequencing and annotation.</title>
        <authorList>
            <consortium name="The Broad Institute Genomics Platform"/>
            <consortium name="The Broad Institute Genome Sequencing Center for Infectious Disease"/>
            <person name="Wu L."/>
            <person name="Ma J."/>
        </authorList>
    </citation>
    <scope>NUCLEOTIDE SEQUENCE [LARGE SCALE GENOMIC DNA]</scope>
    <source>
        <strain evidence="2">2902at01</strain>
    </source>
</reference>
<evidence type="ECO:0000313" key="1">
    <source>
        <dbReference type="EMBL" id="MFC4110958.1"/>
    </source>
</evidence>
<feature type="non-terminal residue" evidence="1">
    <location>
        <position position="1"/>
    </location>
</feature>
<organism evidence="1 2">
    <name type="scientific">Micromonospora zhanjiangensis</name>
    <dbReference type="NCBI Taxonomy" id="1522057"/>
    <lineage>
        <taxon>Bacteria</taxon>
        <taxon>Bacillati</taxon>
        <taxon>Actinomycetota</taxon>
        <taxon>Actinomycetes</taxon>
        <taxon>Micromonosporales</taxon>
        <taxon>Micromonosporaceae</taxon>
        <taxon>Micromonospora</taxon>
    </lineage>
</organism>
<keyword evidence="2" id="KW-1185">Reference proteome</keyword>
<name>A0ABV8KY58_9ACTN</name>
<dbReference type="NCBIfam" id="TIGR02301">
    <property type="entry name" value="TIGR02301 family protein"/>
    <property type="match status" value="1"/>
</dbReference>
<dbReference type="InterPro" id="IPR012645">
    <property type="entry name" value="CHP02301"/>
</dbReference>
<gene>
    <name evidence="1" type="ORF">ACFOX0_34290</name>
</gene>
<dbReference type="Proteomes" id="UP001595868">
    <property type="component" value="Unassembled WGS sequence"/>
</dbReference>
<protein>
    <submittedName>
        <fullName evidence="1">TIGR02301 family protein</fullName>
    </submittedName>
</protein>
<dbReference type="EMBL" id="JBHSBN010000132">
    <property type="protein sequence ID" value="MFC4110958.1"/>
    <property type="molecule type" value="Genomic_DNA"/>
</dbReference>
<dbReference type="Pfam" id="PF09539">
    <property type="entry name" value="DUF2385"/>
    <property type="match status" value="1"/>
</dbReference>
<accession>A0ABV8KY58</accession>
<evidence type="ECO:0000313" key="2">
    <source>
        <dbReference type="Proteomes" id="UP001595868"/>
    </source>
</evidence>
<dbReference type="RefSeq" id="WP_377553860.1">
    <property type="nucleotide sequence ID" value="NZ_JBHSBN010000132.1"/>
</dbReference>
<comment type="caution">
    <text evidence="1">The sequence shown here is derived from an EMBL/GenBank/DDBJ whole genome shotgun (WGS) entry which is preliminary data.</text>
</comment>